<name>A0A8B6X574_9BURK</name>
<sequence length="90" mass="10169">MTDVARLVVAEMLTAQYIFRGAGRTREEARLALLAGWKLHRDGVVARQPQLAPTLPLPEDMEKHFRIDYAEYEAGIGYRDGQPVSRITVD</sequence>
<proteinExistence type="predicted"/>
<dbReference type="Proteomes" id="UP000675920">
    <property type="component" value="Unplaced"/>
</dbReference>
<protein>
    <submittedName>
        <fullName evidence="2">Uncharacterized protein</fullName>
    </submittedName>
</protein>
<reference evidence="2" key="1">
    <citation type="submission" date="2025-08" db="UniProtKB">
        <authorList>
            <consortium name="RefSeq"/>
        </authorList>
    </citation>
    <scope>IDENTIFICATION</scope>
</reference>
<accession>A0A8B6X574</accession>
<dbReference type="AlphaFoldDB" id="A0A8B6X574"/>
<organism evidence="1 2">
    <name type="scientific">Derxia gummosa DSM 723</name>
    <dbReference type="NCBI Taxonomy" id="1121388"/>
    <lineage>
        <taxon>Bacteria</taxon>
        <taxon>Pseudomonadati</taxon>
        <taxon>Pseudomonadota</taxon>
        <taxon>Betaproteobacteria</taxon>
        <taxon>Burkholderiales</taxon>
        <taxon>Alcaligenaceae</taxon>
        <taxon>Derxia</taxon>
    </lineage>
</organism>
<evidence type="ECO:0000313" key="2">
    <source>
        <dbReference type="RefSeq" id="WP_028312149.1"/>
    </source>
</evidence>
<keyword evidence="1" id="KW-1185">Reference proteome</keyword>
<evidence type="ECO:0000313" key="1">
    <source>
        <dbReference type="Proteomes" id="UP000675920"/>
    </source>
</evidence>
<dbReference type="OrthoDB" id="5571427at2"/>
<dbReference type="RefSeq" id="WP_028312149.1">
    <property type="nucleotide sequence ID" value="NZ_AXWS01000015.1"/>
</dbReference>